<accession>A0ABN9SZA8</accession>
<proteinExistence type="predicted"/>
<gene>
    <name evidence="3" type="ORF">PCOR1329_LOCUS33992</name>
</gene>
<evidence type="ECO:0000313" key="4">
    <source>
        <dbReference type="Proteomes" id="UP001189429"/>
    </source>
</evidence>
<keyword evidence="1" id="KW-0472">Membrane</keyword>
<comment type="caution">
    <text evidence="3">The sequence shown here is derived from an EMBL/GenBank/DDBJ whole genome shotgun (WGS) entry which is preliminary data.</text>
</comment>
<keyword evidence="1" id="KW-1133">Transmembrane helix</keyword>
<feature type="signal peptide" evidence="2">
    <location>
        <begin position="1"/>
        <end position="33"/>
    </location>
</feature>
<reference evidence="3" key="1">
    <citation type="submission" date="2023-10" db="EMBL/GenBank/DDBJ databases">
        <authorList>
            <person name="Chen Y."/>
            <person name="Shah S."/>
            <person name="Dougan E. K."/>
            <person name="Thang M."/>
            <person name="Chan C."/>
        </authorList>
    </citation>
    <scope>NUCLEOTIDE SEQUENCE [LARGE SCALE GENOMIC DNA]</scope>
</reference>
<evidence type="ECO:0008006" key="5">
    <source>
        <dbReference type="Google" id="ProtNLM"/>
    </source>
</evidence>
<name>A0ABN9SZA8_9DINO</name>
<protein>
    <recommendedName>
        <fullName evidence="5">Secreted protein</fullName>
    </recommendedName>
</protein>
<evidence type="ECO:0000256" key="1">
    <source>
        <dbReference type="SAM" id="Phobius"/>
    </source>
</evidence>
<evidence type="ECO:0000313" key="3">
    <source>
        <dbReference type="EMBL" id="CAK0837914.1"/>
    </source>
</evidence>
<keyword evidence="2" id="KW-0732">Signal</keyword>
<feature type="chain" id="PRO_5045980691" description="Secreted protein" evidence="2">
    <location>
        <begin position="34"/>
        <end position="117"/>
    </location>
</feature>
<organism evidence="3 4">
    <name type="scientific">Prorocentrum cordatum</name>
    <dbReference type="NCBI Taxonomy" id="2364126"/>
    <lineage>
        <taxon>Eukaryota</taxon>
        <taxon>Sar</taxon>
        <taxon>Alveolata</taxon>
        <taxon>Dinophyceae</taxon>
        <taxon>Prorocentrales</taxon>
        <taxon>Prorocentraceae</taxon>
        <taxon>Prorocentrum</taxon>
    </lineage>
</organism>
<keyword evidence="1" id="KW-0812">Transmembrane</keyword>
<sequence length="117" mass="13325">MHVRFAPDVFTAACQFVILMLLILLTLLPPSIAGFPSSFLFPGFSCKCFATWRDSACMMYQGNFPFVAFFFLLHVLRQLAWQRVYSISKQFLPCYPSFLAPLARARPGGLKECDDTR</sequence>
<dbReference type="EMBL" id="CAUYUJ010014185">
    <property type="protein sequence ID" value="CAK0837914.1"/>
    <property type="molecule type" value="Genomic_DNA"/>
</dbReference>
<evidence type="ECO:0000256" key="2">
    <source>
        <dbReference type="SAM" id="SignalP"/>
    </source>
</evidence>
<keyword evidence="4" id="KW-1185">Reference proteome</keyword>
<dbReference type="Proteomes" id="UP001189429">
    <property type="component" value="Unassembled WGS sequence"/>
</dbReference>
<feature type="transmembrane region" description="Helical" evidence="1">
    <location>
        <begin position="58"/>
        <end position="76"/>
    </location>
</feature>